<dbReference type="CDD" id="cd06170">
    <property type="entry name" value="LuxR_C_like"/>
    <property type="match status" value="1"/>
</dbReference>
<reference evidence="6 7" key="1">
    <citation type="journal article" date="2021" name="Int. J. Syst. Evol. Microbiol.">
        <title>Amazonocrinis nigriterrae gen. nov., sp. nov., Atlanticothrix silvestris gen. nov., sp. nov. and Dendronalium phyllosphericum gen. nov., sp. nov., nostocacean cyanobacteria from Brazilian environments.</title>
        <authorList>
            <person name="Alvarenga D.O."/>
            <person name="Andreote A.P.D."/>
            <person name="Branco L.H.Z."/>
            <person name="Delbaje E."/>
            <person name="Cruz R.B."/>
            <person name="Varani A.M."/>
            <person name="Fiore M.F."/>
        </authorList>
    </citation>
    <scope>NUCLEOTIDE SEQUENCE [LARGE SCALE GENOMIC DNA]</scope>
    <source>
        <strain evidence="6 7">CENA67</strain>
    </source>
</reference>
<organism evidence="6 7">
    <name type="scientific">Amazonocrinis nigriterrae CENA67</name>
    <dbReference type="NCBI Taxonomy" id="2794033"/>
    <lineage>
        <taxon>Bacteria</taxon>
        <taxon>Bacillati</taxon>
        <taxon>Cyanobacteriota</taxon>
        <taxon>Cyanophyceae</taxon>
        <taxon>Nostocales</taxon>
        <taxon>Nostocaceae</taxon>
        <taxon>Amazonocrinis</taxon>
        <taxon>Amazonocrinis nigriterrae</taxon>
    </lineage>
</organism>
<dbReference type="InterPro" id="IPR011006">
    <property type="entry name" value="CheY-like_superfamily"/>
</dbReference>
<dbReference type="InterPro" id="IPR039420">
    <property type="entry name" value="WalR-like"/>
</dbReference>
<dbReference type="CDD" id="cd17535">
    <property type="entry name" value="REC_NarL-like"/>
    <property type="match status" value="1"/>
</dbReference>
<keyword evidence="2" id="KW-0238">DNA-binding</keyword>
<dbReference type="AlphaFoldDB" id="A0A8J7HTQ7"/>
<dbReference type="PANTHER" id="PTHR43214:SF43">
    <property type="entry name" value="TWO-COMPONENT RESPONSE REGULATOR"/>
    <property type="match status" value="1"/>
</dbReference>
<dbReference type="SUPFAM" id="SSF46894">
    <property type="entry name" value="C-terminal effector domain of the bipartite response regulators"/>
    <property type="match status" value="1"/>
</dbReference>
<evidence type="ECO:0000259" key="5">
    <source>
        <dbReference type="PROSITE" id="PS50110"/>
    </source>
</evidence>
<dbReference type="Pfam" id="PF00072">
    <property type="entry name" value="Response_reg"/>
    <property type="match status" value="1"/>
</dbReference>
<evidence type="ECO:0000313" key="7">
    <source>
        <dbReference type="Proteomes" id="UP000632766"/>
    </source>
</evidence>
<name>A0A8J7HTQ7_9NOST</name>
<feature type="modified residue" description="4-aspartylphosphate" evidence="3">
    <location>
        <position position="68"/>
    </location>
</feature>
<dbReference type="InterPro" id="IPR000792">
    <property type="entry name" value="Tscrpt_reg_LuxR_C"/>
</dbReference>
<dbReference type="PROSITE" id="PS50043">
    <property type="entry name" value="HTH_LUXR_2"/>
    <property type="match status" value="1"/>
</dbReference>
<comment type="caution">
    <text evidence="6">The sequence shown here is derived from an EMBL/GenBank/DDBJ whole genome shotgun (WGS) entry which is preliminary data.</text>
</comment>
<dbReference type="Proteomes" id="UP000632766">
    <property type="component" value="Unassembled WGS sequence"/>
</dbReference>
<evidence type="ECO:0000313" key="6">
    <source>
        <dbReference type="EMBL" id="MBH8563970.1"/>
    </source>
</evidence>
<dbReference type="SMART" id="SM00421">
    <property type="entry name" value="HTH_LUXR"/>
    <property type="match status" value="1"/>
</dbReference>
<dbReference type="GO" id="GO:0003677">
    <property type="term" value="F:DNA binding"/>
    <property type="evidence" value="ECO:0007669"/>
    <property type="project" value="UniProtKB-KW"/>
</dbReference>
<keyword evidence="7" id="KW-1185">Reference proteome</keyword>
<gene>
    <name evidence="6" type="ORF">I8748_17570</name>
</gene>
<dbReference type="InterPro" id="IPR058245">
    <property type="entry name" value="NreC/VraR/RcsB-like_REC"/>
</dbReference>
<evidence type="ECO:0000256" key="2">
    <source>
        <dbReference type="ARBA" id="ARBA00023125"/>
    </source>
</evidence>
<protein>
    <submittedName>
        <fullName evidence="6">Response regulator transcription factor</fullName>
    </submittedName>
</protein>
<keyword evidence="1 3" id="KW-0597">Phosphoprotein</keyword>
<dbReference type="EMBL" id="JAECZC010000032">
    <property type="protein sequence ID" value="MBH8563970.1"/>
    <property type="molecule type" value="Genomic_DNA"/>
</dbReference>
<dbReference type="RefSeq" id="WP_198125832.1">
    <property type="nucleotide sequence ID" value="NZ_JAECZC010000032.1"/>
</dbReference>
<dbReference type="PRINTS" id="PR00038">
    <property type="entry name" value="HTHLUXR"/>
</dbReference>
<dbReference type="PROSITE" id="PS00622">
    <property type="entry name" value="HTH_LUXR_1"/>
    <property type="match status" value="1"/>
</dbReference>
<dbReference type="PANTHER" id="PTHR43214">
    <property type="entry name" value="TWO-COMPONENT RESPONSE REGULATOR"/>
    <property type="match status" value="1"/>
</dbReference>
<proteinExistence type="predicted"/>
<evidence type="ECO:0000256" key="3">
    <source>
        <dbReference type="PROSITE-ProRule" id="PRU00169"/>
    </source>
</evidence>
<dbReference type="Gene3D" id="3.40.50.2300">
    <property type="match status" value="1"/>
</dbReference>
<feature type="domain" description="Response regulatory" evidence="5">
    <location>
        <begin position="17"/>
        <end position="133"/>
    </location>
</feature>
<dbReference type="GO" id="GO:0000160">
    <property type="term" value="P:phosphorelay signal transduction system"/>
    <property type="evidence" value="ECO:0007669"/>
    <property type="project" value="InterPro"/>
</dbReference>
<dbReference type="InterPro" id="IPR016032">
    <property type="entry name" value="Sig_transdc_resp-reg_C-effctor"/>
</dbReference>
<dbReference type="InterPro" id="IPR001789">
    <property type="entry name" value="Sig_transdc_resp-reg_receiver"/>
</dbReference>
<accession>A0A8J7HTQ7</accession>
<sequence length="218" mass="24027">MTQPHRSPTLPDSSVIRVLISDDHPFMREGLAAVLEYKPDMTVVGQACNGYEAVELFRQHQPDVTLMDLRMPEMDGVEAIATICAEFADARIIVLTTYDGDEDIYRGLRAGAKGYVLKDAEPEELLTAIRVVHNSQQYIPPAVGAKLAERLRSPELSDRELEVLRLMATGKSNLEISTALAIAEGTVKFHVKNILSKLGVSDRTQAMIVALKRGIITL</sequence>
<evidence type="ECO:0000256" key="1">
    <source>
        <dbReference type="ARBA" id="ARBA00022553"/>
    </source>
</evidence>
<feature type="domain" description="HTH luxR-type" evidence="4">
    <location>
        <begin position="149"/>
        <end position="214"/>
    </location>
</feature>
<dbReference type="GO" id="GO:0006355">
    <property type="term" value="P:regulation of DNA-templated transcription"/>
    <property type="evidence" value="ECO:0007669"/>
    <property type="project" value="InterPro"/>
</dbReference>
<dbReference type="Pfam" id="PF00196">
    <property type="entry name" value="GerE"/>
    <property type="match status" value="1"/>
</dbReference>
<evidence type="ECO:0000259" key="4">
    <source>
        <dbReference type="PROSITE" id="PS50043"/>
    </source>
</evidence>
<dbReference type="SUPFAM" id="SSF52172">
    <property type="entry name" value="CheY-like"/>
    <property type="match status" value="1"/>
</dbReference>
<dbReference type="PROSITE" id="PS50110">
    <property type="entry name" value="RESPONSE_REGULATORY"/>
    <property type="match status" value="1"/>
</dbReference>
<dbReference type="SMART" id="SM00448">
    <property type="entry name" value="REC"/>
    <property type="match status" value="1"/>
</dbReference>